<dbReference type="AlphaFoldDB" id="A0A1Y6LMP2"/>
<accession>A0A1Y6LMP2</accession>
<proteinExistence type="predicted"/>
<evidence type="ECO:0000313" key="2">
    <source>
        <dbReference type="Proteomes" id="UP000215453"/>
    </source>
</evidence>
<gene>
    <name evidence="1" type="ORF">ZT1A5_G7156</name>
</gene>
<evidence type="ECO:0000313" key="1">
    <source>
        <dbReference type="EMBL" id="SMY25714.1"/>
    </source>
</evidence>
<dbReference type="EMBL" id="LT882681">
    <property type="protein sequence ID" value="SMY25714.1"/>
    <property type="molecule type" value="Genomic_DNA"/>
</dbReference>
<protein>
    <submittedName>
        <fullName evidence="1">Uncharacterized protein</fullName>
    </submittedName>
</protein>
<name>A0A1Y6LMP2_ZYMTR</name>
<reference evidence="1 2" key="1">
    <citation type="submission" date="2016-10" db="EMBL/GenBank/DDBJ databases">
        <authorList>
            <person name="Varghese N."/>
        </authorList>
    </citation>
    <scope>NUCLEOTIDE SEQUENCE [LARGE SCALE GENOMIC DNA]</scope>
</reference>
<dbReference type="Proteomes" id="UP000215453">
    <property type="component" value="Chromosome 6"/>
</dbReference>
<sequence length="80" mass="9007">MTDIQQKIKVPGNNDAFYGPVPEANQIFSIIRLDIVPTPSPLDRRFFVFMQGEVVPRNARKSGYYVDDAVLADSTLKCTM</sequence>
<organism evidence="1 2">
    <name type="scientific">Zymoseptoria tritici ST99CH_1A5</name>
    <dbReference type="NCBI Taxonomy" id="1276529"/>
    <lineage>
        <taxon>Eukaryota</taxon>
        <taxon>Fungi</taxon>
        <taxon>Dikarya</taxon>
        <taxon>Ascomycota</taxon>
        <taxon>Pezizomycotina</taxon>
        <taxon>Dothideomycetes</taxon>
        <taxon>Dothideomycetidae</taxon>
        <taxon>Mycosphaerellales</taxon>
        <taxon>Mycosphaerellaceae</taxon>
        <taxon>Zymoseptoria</taxon>
    </lineage>
</organism>